<feature type="compositionally biased region" description="Low complexity" evidence="4">
    <location>
        <begin position="27"/>
        <end position="45"/>
    </location>
</feature>
<evidence type="ECO:0000256" key="3">
    <source>
        <dbReference type="PROSITE-ProRule" id="PRU00708"/>
    </source>
</evidence>
<accession>A0A2G5C5W7</accession>
<dbReference type="PANTHER" id="PTHR47941">
    <property type="entry name" value="PENTATRICOPEPTIDE REPEAT-CONTAINING PROTEIN 3, MITOCHONDRIAL"/>
    <property type="match status" value="1"/>
</dbReference>
<keyword evidence="2" id="KW-0677">Repeat</keyword>
<proteinExistence type="inferred from homology"/>
<dbReference type="Proteomes" id="UP000230069">
    <property type="component" value="Unassembled WGS sequence"/>
</dbReference>
<evidence type="ECO:0000256" key="4">
    <source>
        <dbReference type="SAM" id="MobiDB-lite"/>
    </source>
</evidence>
<evidence type="ECO:0008006" key="7">
    <source>
        <dbReference type="Google" id="ProtNLM"/>
    </source>
</evidence>
<name>A0A2G5C5W7_AQUCA</name>
<feature type="repeat" description="PPR" evidence="3">
    <location>
        <begin position="252"/>
        <end position="286"/>
    </location>
</feature>
<dbReference type="InterPro" id="IPR002885">
    <property type="entry name" value="PPR_rpt"/>
</dbReference>
<feature type="repeat" description="PPR" evidence="3">
    <location>
        <begin position="217"/>
        <end position="251"/>
    </location>
</feature>
<feature type="region of interest" description="Disordered" evidence="4">
    <location>
        <begin position="26"/>
        <end position="46"/>
    </location>
</feature>
<reference evidence="5 6" key="1">
    <citation type="submission" date="2017-09" db="EMBL/GenBank/DDBJ databases">
        <title>WGS assembly of Aquilegia coerulea Goldsmith.</title>
        <authorList>
            <person name="Hodges S."/>
            <person name="Kramer E."/>
            <person name="Nordborg M."/>
            <person name="Tomkins J."/>
            <person name="Borevitz J."/>
            <person name="Derieg N."/>
            <person name="Yan J."/>
            <person name="Mihaltcheva S."/>
            <person name="Hayes R.D."/>
            <person name="Rokhsar D."/>
        </authorList>
    </citation>
    <scope>NUCLEOTIDE SEQUENCE [LARGE SCALE GENOMIC DNA]</scope>
    <source>
        <strain evidence="6">cv. Goldsmith</strain>
    </source>
</reference>
<dbReference type="OrthoDB" id="185373at2759"/>
<dbReference type="Pfam" id="PF01535">
    <property type="entry name" value="PPR"/>
    <property type="match status" value="3"/>
</dbReference>
<dbReference type="Gene3D" id="1.25.40.10">
    <property type="entry name" value="Tetratricopeptide repeat domain"/>
    <property type="match status" value="2"/>
</dbReference>
<dbReference type="InParanoid" id="A0A2G5C5W7"/>
<evidence type="ECO:0000313" key="6">
    <source>
        <dbReference type="Proteomes" id="UP000230069"/>
    </source>
</evidence>
<dbReference type="AlphaFoldDB" id="A0A2G5C5W7"/>
<dbReference type="STRING" id="218851.A0A2G5C5W7"/>
<evidence type="ECO:0000313" key="5">
    <source>
        <dbReference type="EMBL" id="PIA26656.1"/>
    </source>
</evidence>
<dbReference type="Pfam" id="PF13041">
    <property type="entry name" value="PPR_2"/>
    <property type="match status" value="2"/>
</dbReference>
<keyword evidence="6" id="KW-1185">Reference proteome</keyword>
<protein>
    <recommendedName>
        <fullName evidence="7">Pentacotripeptide-repeat region of PRORP domain-containing protein</fullName>
    </recommendedName>
</protein>
<organism evidence="5 6">
    <name type="scientific">Aquilegia coerulea</name>
    <name type="common">Rocky mountain columbine</name>
    <dbReference type="NCBI Taxonomy" id="218851"/>
    <lineage>
        <taxon>Eukaryota</taxon>
        <taxon>Viridiplantae</taxon>
        <taxon>Streptophyta</taxon>
        <taxon>Embryophyta</taxon>
        <taxon>Tracheophyta</taxon>
        <taxon>Spermatophyta</taxon>
        <taxon>Magnoliopsida</taxon>
        <taxon>Ranunculales</taxon>
        <taxon>Ranunculaceae</taxon>
        <taxon>Thalictroideae</taxon>
        <taxon>Aquilegia</taxon>
    </lineage>
</organism>
<evidence type="ECO:0000256" key="2">
    <source>
        <dbReference type="ARBA" id="ARBA00022737"/>
    </source>
</evidence>
<gene>
    <name evidence="5" type="ORF">AQUCO_09100070v1</name>
</gene>
<dbReference type="InterPro" id="IPR011990">
    <property type="entry name" value="TPR-like_helical_dom_sf"/>
</dbReference>
<comment type="similarity">
    <text evidence="1">Belongs to the PPR family. P subfamily.</text>
</comment>
<evidence type="ECO:0000256" key="1">
    <source>
        <dbReference type="ARBA" id="ARBA00007626"/>
    </source>
</evidence>
<feature type="repeat" description="PPR" evidence="3">
    <location>
        <begin position="287"/>
        <end position="317"/>
    </location>
</feature>
<sequence>MAAIVLRNHQRPNYHHVTRNLLLRMFSSPSQSPSPSPSSDTTTTPYRLAKSSIRKESADAEKIAEIFLKSSNHPRSYRDRSFFHISVQKLAKLKRFDLVEQILEHQRNTNLLKTEGFWIRIIMLYSEAGMLDQAIRTFDQLEQKSEKSFCALLSACLENRRFDLIHQYFESVPSNTGLSPGIVAHNLVMRAFCAEKSFDSARALLKKMETHKGLKPDVASYNVLLTAYLRNRQEDKFDELYKDFTKKGLEPNLVTYNARITRLVKNKECVRAKKILDEMISKGVKPNVNSFNTIIEGFCKIADFDSAKAIFDKMRSEDDFVSPNSDSYVTLITHLVQEGEFESALDMCKASLEKKWVPPFSSMKGLVNGLVKHSKVNEAKEIVENMKKYLRGSAPDNWAKIEGLLPLQ</sequence>
<dbReference type="PROSITE" id="PS51375">
    <property type="entry name" value="PPR"/>
    <property type="match status" value="3"/>
</dbReference>
<dbReference type="NCBIfam" id="TIGR00756">
    <property type="entry name" value="PPR"/>
    <property type="match status" value="4"/>
</dbReference>
<dbReference type="EMBL" id="KZ305108">
    <property type="protein sequence ID" value="PIA26656.1"/>
    <property type="molecule type" value="Genomic_DNA"/>
</dbReference>